<evidence type="ECO:0008006" key="4">
    <source>
        <dbReference type="Google" id="ProtNLM"/>
    </source>
</evidence>
<feature type="signal peptide" evidence="1">
    <location>
        <begin position="1"/>
        <end position="20"/>
    </location>
</feature>
<dbReference type="OrthoDB" id="3546722at2759"/>
<evidence type="ECO:0000313" key="2">
    <source>
        <dbReference type="EMBL" id="KAG4413907.1"/>
    </source>
</evidence>
<evidence type="ECO:0000256" key="1">
    <source>
        <dbReference type="SAM" id="SignalP"/>
    </source>
</evidence>
<feature type="chain" id="PRO_5034905799" description="Hydrophobin" evidence="1">
    <location>
        <begin position="21"/>
        <end position="151"/>
    </location>
</feature>
<organism evidence="2 3">
    <name type="scientific">Cadophora malorum</name>
    <dbReference type="NCBI Taxonomy" id="108018"/>
    <lineage>
        <taxon>Eukaryota</taxon>
        <taxon>Fungi</taxon>
        <taxon>Dikarya</taxon>
        <taxon>Ascomycota</taxon>
        <taxon>Pezizomycotina</taxon>
        <taxon>Leotiomycetes</taxon>
        <taxon>Helotiales</taxon>
        <taxon>Ploettnerulaceae</taxon>
        <taxon>Cadophora</taxon>
    </lineage>
</organism>
<gene>
    <name evidence="2" type="ORF">IFR04_012958</name>
</gene>
<proteinExistence type="predicted"/>
<comment type="caution">
    <text evidence="2">The sequence shown here is derived from an EMBL/GenBank/DDBJ whole genome shotgun (WGS) entry which is preliminary data.</text>
</comment>
<reference evidence="2" key="1">
    <citation type="submission" date="2021-02" db="EMBL/GenBank/DDBJ databases">
        <title>Genome sequence Cadophora malorum strain M34.</title>
        <authorList>
            <person name="Stefanovic E."/>
            <person name="Vu D."/>
            <person name="Scully C."/>
            <person name="Dijksterhuis J."/>
            <person name="Roader J."/>
            <person name="Houbraken J."/>
        </authorList>
    </citation>
    <scope>NUCLEOTIDE SEQUENCE</scope>
    <source>
        <strain evidence="2">M34</strain>
    </source>
</reference>
<dbReference type="Proteomes" id="UP000664132">
    <property type="component" value="Unassembled WGS sequence"/>
</dbReference>
<dbReference type="AlphaFoldDB" id="A0A8H7W3L4"/>
<keyword evidence="3" id="KW-1185">Reference proteome</keyword>
<protein>
    <recommendedName>
        <fullName evidence="4">Hydrophobin</fullName>
    </recommendedName>
</protein>
<name>A0A8H7W3L4_9HELO</name>
<sequence length="151" mass="16616">MMFFRIFSIAAAMLVTSSAASEFFCGINTKGGCCTQFFTNPFDQYASGVGCDFATAIIPSASTVGDTEWSCTGGLNQGCCSLDHHSKLIKVINIDHIIKDSKLNNKLNNKLLDEEMHVYDKMVEMDQTGQEHRSQSREQSLLCRIATLESG</sequence>
<accession>A0A8H7W3L4</accession>
<dbReference type="EMBL" id="JAFJYH010000290">
    <property type="protein sequence ID" value="KAG4413907.1"/>
    <property type="molecule type" value="Genomic_DNA"/>
</dbReference>
<evidence type="ECO:0000313" key="3">
    <source>
        <dbReference type="Proteomes" id="UP000664132"/>
    </source>
</evidence>
<keyword evidence="1" id="KW-0732">Signal</keyword>